<reference evidence="1" key="2">
    <citation type="submission" date="2020-11" db="EMBL/GenBank/DDBJ databases">
        <authorList>
            <person name="McCartney M.A."/>
            <person name="Auch B."/>
            <person name="Kono T."/>
            <person name="Mallez S."/>
            <person name="Becker A."/>
            <person name="Gohl D.M."/>
            <person name="Silverstein K.A.T."/>
            <person name="Koren S."/>
            <person name="Bechman K.B."/>
            <person name="Herman A."/>
            <person name="Abrahante J.E."/>
            <person name="Garbe J."/>
        </authorList>
    </citation>
    <scope>NUCLEOTIDE SEQUENCE</scope>
    <source>
        <strain evidence="1">Duluth1</strain>
        <tissue evidence="1">Whole animal</tissue>
    </source>
</reference>
<proteinExistence type="predicted"/>
<evidence type="ECO:0000313" key="2">
    <source>
        <dbReference type="Proteomes" id="UP000828390"/>
    </source>
</evidence>
<accession>A0A9D4GSP7</accession>
<sequence length="84" mass="9370">MDAITQYSATIAEEKIYGYGEISALLVLGDFVLIINRERHRLVILNKEMEEKAAVTFSLTQRGLFGSLDDMAKVSPSRFAVLCT</sequence>
<keyword evidence="2" id="KW-1185">Reference proteome</keyword>
<dbReference type="AlphaFoldDB" id="A0A9D4GSP7"/>
<dbReference type="Proteomes" id="UP000828390">
    <property type="component" value="Unassembled WGS sequence"/>
</dbReference>
<reference evidence="1" key="1">
    <citation type="journal article" date="2019" name="bioRxiv">
        <title>The Genome of the Zebra Mussel, Dreissena polymorpha: A Resource for Invasive Species Research.</title>
        <authorList>
            <person name="McCartney M.A."/>
            <person name="Auch B."/>
            <person name="Kono T."/>
            <person name="Mallez S."/>
            <person name="Zhang Y."/>
            <person name="Obille A."/>
            <person name="Becker A."/>
            <person name="Abrahante J.E."/>
            <person name="Garbe J."/>
            <person name="Badalamenti J.P."/>
            <person name="Herman A."/>
            <person name="Mangelson H."/>
            <person name="Liachko I."/>
            <person name="Sullivan S."/>
            <person name="Sone E.D."/>
            <person name="Koren S."/>
            <person name="Silverstein K.A.T."/>
            <person name="Beckman K.B."/>
            <person name="Gohl D.M."/>
        </authorList>
    </citation>
    <scope>NUCLEOTIDE SEQUENCE</scope>
    <source>
        <strain evidence="1">Duluth1</strain>
        <tissue evidence="1">Whole animal</tissue>
    </source>
</reference>
<gene>
    <name evidence="1" type="ORF">DPMN_120991</name>
</gene>
<protein>
    <submittedName>
        <fullName evidence="1">Uncharacterized protein</fullName>
    </submittedName>
</protein>
<evidence type="ECO:0000313" key="1">
    <source>
        <dbReference type="EMBL" id="KAH3819257.1"/>
    </source>
</evidence>
<name>A0A9D4GSP7_DREPO</name>
<dbReference type="EMBL" id="JAIWYP010000005">
    <property type="protein sequence ID" value="KAH3819257.1"/>
    <property type="molecule type" value="Genomic_DNA"/>
</dbReference>
<comment type="caution">
    <text evidence="1">The sequence shown here is derived from an EMBL/GenBank/DDBJ whole genome shotgun (WGS) entry which is preliminary data.</text>
</comment>
<organism evidence="1 2">
    <name type="scientific">Dreissena polymorpha</name>
    <name type="common">Zebra mussel</name>
    <name type="synonym">Mytilus polymorpha</name>
    <dbReference type="NCBI Taxonomy" id="45954"/>
    <lineage>
        <taxon>Eukaryota</taxon>
        <taxon>Metazoa</taxon>
        <taxon>Spiralia</taxon>
        <taxon>Lophotrochozoa</taxon>
        <taxon>Mollusca</taxon>
        <taxon>Bivalvia</taxon>
        <taxon>Autobranchia</taxon>
        <taxon>Heteroconchia</taxon>
        <taxon>Euheterodonta</taxon>
        <taxon>Imparidentia</taxon>
        <taxon>Neoheterodontei</taxon>
        <taxon>Myida</taxon>
        <taxon>Dreissenoidea</taxon>
        <taxon>Dreissenidae</taxon>
        <taxon>Dreissena</taxon>
    </lineage>
</organism>